<proteinExistence type="inferred from homology"/>
<comment type="caution">
    <text evidence="2">The sequence shown here is derived from an EMBL/GenBank/DDBJ whole genome shotgun (WGS) entry which is preliminary data.</text>
</comment>
<protein>
    <submittedName>
        <fullName evidence="2">Uncharacterized protein YbjQ (UPF0145 family)</fullName>
    </submittedName>
</protein>
<evidence type="ECO:0000313" key="3">
    <source>
        <dbReference type="Proteomes" id="UP000228531"/>
    </source>
</evidence>
<evidence type="ECO:0000256" key="1">
    <source>
        <dbReference type="ARBA" id="ARBA00010751"/>
    </source>
</evidence>
<dbReference type="InterPro" id="IPR035439">
    <property type="entry name" value="UPF0145_dom_sf"/>
</dbReference>
<sequence>MEQMQKTSLERENDKSGAMPCVIMTTEDHGHFEVAERIAIISSQCVFGIGVLRDAFASVQATVNGRAKVVEATVQDGVEIVLSELKQQAIALGADAVIAVSVQYTPVGYGAPNMTLISGVGTAVRLAG</sequence>
<dbReference type="InterPro" id="IPR002765">
    <property type="entry name" value="UPF0145_YbjQ-like"/>
</dbReference>
<dbReference type="Pfam" id="PF01906">
    <property type="entry name" value="YbjQ_1"/>
    <property type="match status" value="1"/>
</dbReference>
<dbReference type="EMBL" id="PGTY01000005">
    <property type="protein sequence ID" value="PJI84307.1"/>
    <property type="molecule type" value="Genomic_DNA"/>
</dbReference>
<comment type="similarity">
    <text evidence="1">Belongs to the UPF0145 family.</text>
</comment>
<name>A0A2M8W050_9RHOB</name>
<organism evidence="2 3">
    <name type="scientific">Yoonia maricola</name>
    <dbReference type="NCBI Taxonomy" id="420999"/>
    <lineage>
        <taxon>Bacteria</taxon>
        <taxon>Pseudomonadati</taxon>
        <taxon>Pseudomonadota</taxon>
        <taxon>Alphaproteobacteria</taxon>
        <taxon>Rhodobacterales</taxon>
        <taxon>Paracoccaceae</taxon>
        <taxon>Yoonia</taxon>
    </lineage>
</organism>
<dbReference type="PANTHER" id="PTHR34068:SF1">
    <property type="entry name" value="UPF0145 PROTEIN YBJQ"/>
    <property type="match status" value="1"/>
</dbReference>
<dbReference type="OrthoDB" id="9796448at2"/>
<dbReference type="AlphaFoldDB" id="A0A2M8W050"/>
<reference evidence="2 3" key="1">
    <citation type="submission" date="2017-11" db="EMBL/GenBank/DDBJ databases">
        <title>Genomic Encyclopedia of Archaeal and Bacterial Type Strains, Phase II (KMG-II): From Individual Species to Whole Genera.</title>
        <authorList>
            <person name="Goeker M."/>
        </authorList>
    </citation>
    <scope>NUCLEOTIDE SEQUENCE [LARGE SCALE GENOMIC DNA]</scope>
    <source>
        <strain evidence="2 3">DSM 29128</strain>
    </source>
</reference>
<dbReference type="PANTHER" id="PTHR34068">
    <property type="entry name" value="UPF0145 PROTEIN YBJQ"/>
    <property type="match status" value="1"/>
</dbReference>
<keyword evidence="3" id="KW-1185">Reference proteome</keyword>
<accession>A0A2M8W050</accession>
<dbReference type="Gene3D" id="3.30.110.70">
    <property type="entry name" value="Hypothetical protein apc22750. Chain B"/>
    <property type="match status" value="1"/>
</dbReference>
<dbReference type="Proteomes" id="UP000228531">
    <property type="component" value="Unassembled WGS sequence"/>
</dbReference>
<dbReference type="SUPFAM" id="SSF117782">
    <property type="entry name" value="YbjQ-like"/>
    <property type="match status" value="1"/>
</dbReference>
<gene>
    <name evidence="2" type="ORF">BC777_3849</name>
</gene>
<evidence type="ECO:0000313" key="2">
    <source>
        <dbReference type="EMBL" id="PJI84307.1"/>
    </source>
</evidence>